<feature type="compositionally biased region" description="Low complexity" evidence="3">
    <location>
        <begin position="270"/>
        <end position="287"/>
    </location>
</feature>
<dbReference type="EMBL" id="BRXW01000183">
    <property type="protein sequence ID" value="GMI12944.1"/>
    <property type="molecule type" value="Genomic_DNA"/>
</dbReference>
<keyword evidence="6" id="KW-1185">Reference proteome</keyword>
<protein>
    <recommendedName>
        <fullName evidence="4">CCT domain-containing protein</fullName>
    </recommendedName>
</protein>
<accession>A0A9W7FJ11</accession>
<dbReference type="InterPro" id="IPR010402">
    <property type="entry name" value="CCT_domain"/>
</dbReference>
<feature type="region of interest" description="Disordered" evidence="3">
    <location>
        <begin position="162"/>
        <end position="190"/>
    </location>
</feature>
<dbReference type="Pfam" id="PF06203">
    <property type="entry name" value="CCT"/>
    <property type="match status" value="1"/>
</dbReference>
<evidence type="ECO:0000256" key="1">
    <source>
        <dbReference type="ARBA" id="ARBA00004123"/>
    </source>
</evidence>
<feature type="domain" description="CCT" evidence="4">
    <location>
        <begin position="378"/>
        <end position="420"/>
    </location>
</feature>
<sequence>MEVMTSSNPLSTSEGHLHTPSSTSVSRQITSNSTSDEMTDDPESDPPSTPPFLPIGGRPRAFSLGGISVTDLEDLIPDSPERKVQLAGRTRMFSVDIDPSIDVDELDMNDISTLAGGTFEIDFKVHRDRSMSFEFFAFQPNDEEEEDSPTAVEMKIEKAAGVELPSGQPLPPATPGAGKRERGDSIIFDPRSFGENGIHELKVLDSIKEKGTPLEEEDRLIRGGVSIQNIVSDDRLSRREKLKLEKVMKKAVTSIALKAKPASKTKTVSRKSSSSPKCTPKKGSTPKVKSRKYQTPPKSTKKTILYQREPEVLVKTELSSALYITHSDGTEICADSAVIILTAACSGGHNSTSETAPIAALHTLNREGRIGIYTPEQRVARVKKFHSKRKMRIWRKRIKYDCRKKLADSRPRIKGRFVKRADIGDAVPPKNPPLILNNGKVTTPKKKRDNQHISTGTVEKMVEEVRMEEEYMPPSYGYSGWEDEGLDPFF</sequence>
<feature type="region of interest" description="Disordered" evidence="3">
    <location>
        <begin position="1"/>
        <end position="60"/>
    </location>
</feature>
<dbReference type="PANTHER" id="PTHR31319">
    <property type="entry name" value="ZINC FINGER PROTEIN CONSTANS-LIKE 4"/>
    <property type="match status" value="1"/>
</dbReference>
<evidence type="ECO:0000259" key="4">
    <source>
        <dbReference type="PROSITE" id="PS51017"/>
    </source>
</evidence>
<dbReference type="AlphaFoldDB" id="A0A9W7FJ11"/>
<organism evidence="5 6">
    <name type="scientific">Triparma laevis f. longispina</name>
    <dbReference type="NCBI Taxonomy" id="1714387"/>
    <lineage>
        <taxon>Eukaryota</taxon>
        <taxon>Sar</taxon>
        <taxon>Stramenopiles</taxon>
        <taxon>Ochrophyta</taxon>
        <taxon>Bolidophyceae</taxon>
        <taxon>Parmales</taxon>
        <taxon>Triparmaceae</taxon>
        <taxon>Triparma</taxon>
    </lineage>
</organism>
<dbReference type="PANTHER" id="PTHR31319:SF77">
    <property type="entry name" value="ZINC FINGER PROTEIN CONSTANS-LIKE 4"/>
    <property type="match status" value="1"/>
</dbReference>
<proteinExistence type="predicted"/>
<dbReference type="GO" id="GO:0005634">
    <property type="term" value="C:nucleus"/>
    <property type="evidence" value="ECO:0007669"/>
    <property type="project" value="UniProtKB-SubCell"/>
</dbReference>
<keyword evidence="2" id="KW-0539">Nucleus</keyword>
<evidence type="ECO:0000256" key="2">
    <source>
        <dbReference type="ARBA" id="ARBA00023242"/>
    </source>
</evidence>
<reference evidence="6" key="1">
    <citation type="journal article" date="2023" name="Commun. Biol.">
        <title>Genome analysis of Parmales, the sister group of diatoms, reveals the evolutionary specialization of diatoms from phago-mixotrophs to photoautotrophs.</title>
        <authorList>
            <person name="Ban H."/>
            <person name="Sato S."/>
            <person name="Yoshikawa S."/>
            <person name="Yamada K."/>
            <person name="Nakamura Y."/>
            <person name="Ichinomiya M."/>
            <person name="Sato N."/>
            <person name="Blanc-Mathieu R."/>
            <person name="Endo H."/>
            <person name="Kuwata A."/>
            <person name="Ogata H."/>
        </authorList>
    </citation>
    <scope>NUCLEOTIDE SEQUENCE [LARGE SCALE GENOMIC DNA]</scope>
    <source>
        <strain evidence="6">NIES 3700</strain>
    </source>
</reference>
<feature type="region of interest" description="Disordered" evidence="3">
    <location>
        <begin position="260"/>
        <end position="300"/>
    </location>
</feature>
<dbReference type="InterPro" id="IPR045281">
    <property type="entry name" value="CONSTANS-like"/>
</dbReference>
<dbReference type="PROSITE" id="PS51017">
    <property type="entry name" value="CCT"/>
    <property type="match status" value="1"/>
</dbReference>
<name>A0A9W7FJ11_9STRA</name>
<evidence type="ECO:0000313" key="6">
    <source>
        <dbReference type="Proteomes" id="UP001165122"/>
    </source>
</evidence>
<feature type="compositionally biased region" description="Polar residues" evidence="3">
    <location>
        <begin position="1"/>
        <end position="32"/>
    </location>
</feature>
<dbReference type="Proteomes" id="UP001165122">
    <property type="component" value="Unassembled WGS sequence"/>
</dbReference>
<feature type="region of interest" description="Disordered" evidence="3">
    <location>
        <begin position="428"/>
        <end position="452"/>
    </location>
</feature>
<dbReference type="OrthoDB" id="153872at2759"/>
<gene>
    <name evidence="5" type="ORF">TrLO_g7203</name>
</gene>
<comment type="subcellular location">
    <subcellularLocation>
        <location evidence="1">Nucleus</location>
    </subcellularLocation>
</comment>
<evidence type="ECO:0000313" key="5">
    <source>
        <dbReference type="EMBL" id="GMI12944.1"/>
    </source>
</evidence>
<evidence type="ECO:0000256" key="3">
    <source>
        <dbReference type="SAM" id="MobiDB-lite"/>
    </source>
</evidence>
<comment type="caution">
    <text evidence="5">The sequence shown here is derived from an EMBL/GenBank/DDBJ whole genome shotgun (WGS) entry which is preliminary data.</text>
</comment>